<dbReference type="GO" id="GO:0043130">
    <property type="term" value="F:ubiquitin binding"/>
    <property type="evidence" value="ECO:0007669"/>
    <property type="project" value="InterPro"/>
</dbReference>
<dbReference type="Gene3D" id="3.30.1370.110">
    <property type="match status" value="1"/>
</dbReference>
<dbReference type="CDD" id="cd14279">
    <property type="entry name" value="CUE"/>
    <property type="match status" value="1"/>
</dbReference>
<evidence type="ECO:0000313" key="4">
    <source>
        <dbReference type="EMBL" id="KAH6887585.1"/>
    </source>
</evidence>
<dbReference type="InterPro" id="IPR003892">
    <property type="entry name" value="CUE"/>
</dbReference>
<feature type="region of interest" description="Disordered" evidence="1">
    <location>
        <begin position="114"/>
        <end position="174"/>
    </location>
</feature>
<comment type="caution">
    <text evidence="4">The sequence shown here is derived from an EMBL/GenBank/DDBJ whole genome shotgun (WGS) entry which is preliminary data.</text>
</comment>
<dbReference type="AlphaFoldDB" id="A0A9P8W2P3"/>
<organism evidence="4 5">
    <name type="scientific">Thelonectria olida</name>
    <dbReference type="NCBI Taxonomy" id="1576542"/>
    <lineage>
        <taxon>Eukaryota</taxon>
        <taxon>Fungi</taxon>
        <taxon>Dikarya</taxon>
        <taxon>Ascomycota</taxon>
        <taxon>Pezizomycotina</taxon>
        <taxon>Sordariomycetes</taxon>
        <taxon>Hypocreomycetidae</taxon>
        <taxon>Hypocreales</taxon>
        <taxon>Nectriaceae</taxon>
        <taxon>Thelonectria</taxon>
    </lineage>
</organism>
<name>A0A9P8W2P3_9HYPO</name>
<dbReference type="Proteomes" id="UP000777438">
    <property type="component" value="Unassembled WGS sequence"/>
</dbReference>
<dbReference type="GO" id="GO:0004519">
    <property type="term" value="F:endonuclease activity"/>
    <property type="evidence" value="ECO:0007669"/>
    <property type="project" value="TreeGrafter"/>
</dbReference>
<dbReference type="InterPro" id="IPR036063">
    <property type="entry name" value="Smr_dom_sf"/>
</dbReference>
<evidence type="ECO:0000259" key="3">
    <source>
        <dbReference type="PROSITE" id="PS51140"/>
    </source>
</evidence>
<feature type="domain" description="CUE" evidence="3">
    <location>
        <begin position="182"/>
        <end position="225"/>
    </location>
</feature>
<evidence type="ECO:0000256" key="1">
    <source>
        <dbReference type="SAM" id="MobiDB-lite"/>
    </source>
</evidence>
<dbReference type="SUPFAM" id="SSF160443">
    <property type="entry name" value="SMR domain-like"/>
    <property type="match status" value="1"/>
</dbReference>
<feature type="region of interest" description="Disordered" evidence="1">
    <location>
        <begin position="247"/>
        <end position="281"/>
    </location>
</feature>
<dbReference type="PROSITE" id="PS51140">
    <property type="entry name" value="CUE"/>
    <property type="match status" value="1"/>
</dbReference>
<feature type="compositionally biased region" description="Polar residues" evidence="1">
    <location>
        <begin position="135"/>
        <end position="151"/>
    </location>
</feature>
<evidence type="ECO:0008006" key="6">
    <source>
        <dbReference type="Google" id="ProtNLM"/>
    </source>
</evidence>
<evidence type="ECO:0000259" key="2">
    <source>
        <dbReference type="PROSITE" id="PS50828"/>
    </source>
</evidence>
<feature type="compositionally biased region" description="Low complexity" evidence="1">
    <location>
        <begin position="154"/>
        <end position="166"/>
    </location>
</feature>
<feature type="compositionally biased region" description="Basic residues" evidence="1">
    <location>
        <begin position="251"/>
        <end position="262"/>
    </location>
</feature>
<dbReference type="OrthoDB" id="4080456at2759"/>
<reference evidence="4 5" key="1">
    <citation type="journal article" date="2021" name="Nat. Commun.">
        <title>Genetic determinants of endophytism in the Arabidopsis root mycobiome.</title>
        <authorList>
            <person name="Mesny F."/>
            <person name="Miyauchi S."/>
            <person name="Thiergart T."/>
            <person name="Pickel B."/>
            <person name="Atanasova L."/>
            <person name="Karlsson M."/>
            <person name="Huettel B."/>
            <person name="Barry K.W."/>
            <person name="Haridas S."/>
            <person name="Chen C."/>
            <person name="Bauer D."/>
            <person name="Andreopoulos W."/>
            <person name="Pangilinan J."/>
            <person name="LaButti K."/>
            <person name="Riley R."/>
            <person name="Lipzen A."/>
            <person name="Clum A."/>
            <person name="Drula E."/>
            <person name="Henrissat B."/>
            <person name="Kohler A."/>
            <person name="Grigoriev I.V."/>
            <person name="Martin F.M."/>
            <person name="Hacquard S."/>
        </authorList>
    </citation>
    <scope>NUCLEOTIDE SEQUENCE [LARGE SCALE GENOMIC DNA]</scope>
    <source>
        <strain evidence="4 5">MPI-CAGE-CH-0241</strain>
    </source>
</reference>
<dbReference type="PANTHER" id="PTHR46535">
    <property type="entry name" value="NEDD4-BINDING PROTEIN 2"/>
    <property type="match status" value="1"/>
</dbReference>
<accession>A0A9P8W2P3</accession>
<dbReference type="PROSITE" id="PS50828">
    <property type="entry name" value="SMR"/>
    <property type="match status" value="1"/>
</dbReference>
<protein>
    <recommendedName>
        <fullName evidence="6">Smr domain-containing protein</fullName>
    </recommendedName>
</protein>
<proteinExistence type="predicted"/>
<feature type="domain" description="Smr" evidence="2">
    <location>
        <begin position="510"/>
        <end position="593"/>
    </location>
</feature>
<dbReference type="InterPro" id="IPR002625">
    <property type="entry name" value="Smr_dom"/>
</dbReference>
<dbReference type="GO" id="GO:0005634">
    <property type="term" value="C:nucleus"/>
    <property type="evidence" value="ECO:0007669"/>
    <property type="project" value="TreeGrafter"/>
</dbReference>
<dbReference type="InterPro" id="IPR052772">
    <property type="entry name" value="Endo/PolyKinase_Domain-Protein"/>
</dbReference>
<sequence>MSDLSSEELVQKLVVGNFLCRLLHAGGLLVVPSTLVTGTACLWTWVQAAVKPSTKPHDESSSTLAQNDRISQESFRSLLDEALVVAIVSDYELTKDSEYESAKTILEGLAKDVSSEEATGFNPSGMGESPEETTDGLSTTETSNSQHPSRANDTDTTTSDLTPSSSGGLYSMPVLDTFDEDSEESKILSLQNMFTELKEYDIKNSLKQANGDFQTALDNLLNIQYLKSTGQQPMGIDGFFRPEDEFTEVSKKKRRNRKKGKRPLTADDLSSPTGATSPDALKNMKRQDEIAYLADRLDLPFDEVSEIYCRKRFASGHTALEILDQHISLGIEAQDDASKQYAKELADKYRNVPEQYMATIVQVTGSIPQWSDDIAALLSKHFTKHPWTKKLPINYTLTPLPDEDVEGFETVSSSRKKAAVSKIAGQTAPKAADRMSYAQASDKATQYTRARREAASSAAQLNRRGASNPLYRQAAGYYAGVAREQGRYEKQASSTAADILVEENSTPTQIDLHGVYVQDGVRIARARVQSWWNGLGEFRSEKARQQPFTVVTGLGRHSAGGVSQLRQAVAAALLQEGWDMRVETGRFVVRGRR</sequence>
<dbReference type="EMBL" id="JAGPYM010000014">
    <property type="protein sequence ID" value="KAH6887585.1"/>
    <property type="molecule type" value="Genomic_DNA"/>
</dbReference>
<evidence type="ECO:0000313" key="5">
    <source>
        <dbReference type="Proteomes" id="UP000777438"/>
    </source>
</evidence>
<gene>
    <name evidence="4" type="ORF">B0T10DRAFT_461026</name>
</gene>
<dbReference type="SMART" id="SM00463">
    <property type="entry name" value="SMR"/>
    <property type="match status" value="1"/>
</dbReference>
<keyword evidence="5" id="KW-1185">Reference proteome</keyword>
<dbReference type="PANTHER" id="PTHR46535:SF1">
    <property type="entry name" value="NEDD4-BINDING PROTEIN 2"/>
    <property type="match status" value="1"/>
</dbReference>